<keyword evidence="1" id="KW-0862">Zinc</keyword>
<feature type="compositionally biased region" description="Polar residues" evidence="2">
    <location>
        <begin position="11"/>
        <end position="21"/>
    </location>
</feature>
<dbReference type="SMART" id="SM01388">
    <property type="entry name" value="Mob1_phocein"/>
    <property type="match status" value="1"/>
</dbReference>
<evidence type="ECO:0000313" key="3">
    <source>
        <dbReference type="EMBL" id="PLW04621.1"/>
    </source>
</evidence>
<feature type="region of interest" description="Disordered" evidence="2">
    <location>
        <begin position="1"/>
        <end position="86"/>
    </location>
</feature>
<evidence type="ECO:0008006" key="5">
    <source>
        <dbReference type="Google" id="ProtNLM"/>
    </source>
</evidence>
<feature type="binding site" evidence="1">
    <location>
        <position position="179"/>
    </location>
    <ligand>
        <name>Zn(2+)</name>
        <dbReference type="ChEBI" id="CHEBI:29105"/>
    </ligand>
</feature>
<feature type="compositionally biased region" description="Low complexity" evidence="2">
    <location>
        <begin position="30"/>
        <end position="46"/>
    </location>
</feature>
<dbReference type="InterPro" id="IPR036703">
    <property type="entry name" value="MOB_kinase_act_sf"/>
</dbReference>
<feature type="binding site" evidence="1">
    <location>
        <position position="262"/>
    </location>
    <ligand>
        <name>Zn(2+)</name>
        <dbReference type="ChEBI" id="CHEBI:29105"/>
    </ligand>
</feature>
<feature type="compositionally biased region" description="Low complexity" evidence="2">
    <location>
        <begin position="56"/>
        <end position="80"/>
    </location>
</feature>
<evidence type="ECO:0000313" key="4">
    <source>
        <dbReference type="Proteomes" id="UP000235392"/>
    </source>
</evidence>
<accession>A0A2N5RUG8</accession>
<evidence type="ECO:0000256" key="2">
    <source>
        <dbReference type="SAM" id="MobiDB-lite"/>
    </source>
</evidence>
<organism evidence="3 4">
    <name type="scientific">Puccinia coronata f. sp. avenae</name>
    <dbReference type="NCBI Taxonomy" id="200324"/>
    <lineage>
        <taxon>Eukaryota</taxon>
        <taxon>Fungi</taxon>
        <taxon>Dikarya</taxon>
        <taxon>Basidiomycota</taxon>
        <taxon>Pucciniomycotina</taxon>
        <taxon>Pucciniomycetes</taxon>
        <taxon>Pucciniales</taxon>
        <taxon>Pucciniaceae</taxon>
        <taxon>Puccinia</taxon>
    </lineage>
</organism>
<feature type="binding site" evidence="1">
    <location>
        <position position="257"/>
    </location>
    <ligand>
        <name>Zn(2+)</name>
        <dbReference type="ChEBI" id="CHEBI:29105"/>
    </ligand>
</feature>
<keyword evidence="1" id="KW-0479">Metal-binding</keyword>
<reference evidence="3 4" key="1">
    <citation type="submission" date="2017-11" db="EMBL/GenBank/DDBJ databases">
        <title>De novo assembly and phasing of dikaryotic genomes from two isolates of Puccinia coronata f. sp. avenae, the causal agent of oat crown rust.</title>
        <authorList>
            <person name="Miller M.E."/>
            <person name="Zhang Y."/>
            <person name="Omidvar V."/>
            <person name="Sperschneider J."/>
            <person name="Schwessinger B."/>
            <person name="Raley C."/>
            <person name="Palmer J.M."/>
            <person name="Garnica D."/>
            <person name="Upadhyaya N."/>
            <person name="Rathjen J."/>
            <person name="Taylor J.M."/>
            <person name="Park R.F."/>
            <person name="Dodds P.N."/>
            <person name="Hirsch C.D."/>
            <person name="Kianian S.F."/>
            <person name="Figueroa M."/>
        </authorList>
    </citation>
    <scope>NUCLEOTIDE SEQUENCE [LARGE SCALE GENOMIC DNA]</scope>
    <source>
        <strain evidence="3">12SD80</strain>
    </source>
</reference>
<dbReference type="AlphaFoldDB" id="A0A2N5RUG8"/>
<dbReference type="SUPFAM" id="SSF101152">
    <property type="entry name" value="Mob1/phocein"/>
    <property type="match status" value="1"/>
</dbReference>
<evidence type="ECO:0000256" key="1">
    <source>
        <dbReference type="PIRSR" id="PIRSR605301-1"/>
    </source>
</evidence>
<sequence length="405" mass="45144">MASSLEPVYLSSPTTASQPAQTPFKPQPAPATASTSPSAAPAPASQELRRTDSDSAKSAAAESDGTSSNSSSPSPSHQQHYPPPIRLRKGTRFEDAYPSMFAALGDKDPDPSSLLASLESPFQLQEYIAHLVRADPHAVSRIIRLPSPHVQREVWIYEQLRRLAHDLGHPLVSALQADCNRSKCPEMKAGEWLYLCAAHATANENECCAIDYIVHTLDGATALLNSARYFPSRLQIPASSIKHFTSIARRLYRILAHAWFHHRELFEECEMETSLYARFLALTDEFGLIAEDLLVIPRAMDDEGPEEEHQHSEPEDAADATEHQADHHQHQHHQHQHHQHHQHQQQDEQQQESLDEEQQDDNKPQEAQAGNPHDPPHHATPPVDIPISELDQDDTRSAQVEQASA</sequence>
<gene>
    <name evidence="3" type="ORF">PCASD_26150</name>
</gene>
<feature type="compositionally biased region" description="Acidic residues" evidence="2">
    <location>
        <begin position="349"/>
        <end position="359"/>
    </location>
</feature>
<dbReference type="Gene3D" id="1.20.140.30">
    <property type="entry name" value="MOB kinase activator"/>
    <property type="match status" value="1"/>
</dbReference>
<feature type="binding site" evidence="1">
    <location>
        <position position="184"/>
    </location>
    <ligand>
        <name>Zn(2+)</name>
        <dbReference type="ChEBI" id="CHEBI:29105"/>
    </ligand>
</feature>
<protein>
    <recommendedName>
        <fullName evidence="5">Mob1/phocein</fullName>
    </recommendedName>
</protein>
<name>A0A2N5RUG8_9BASI</name>
<feature type="region of interest" description="Disordered" evidence="2">
    <location>
        <begin position="302"/>
        <end position="405"/>
    </location>
</feature>
<feature type="compositionally biased region" description="Basic and acidic residues" evidence="2">
    <location>
        <begin position="307"/>
        <end position="328"/>
    </location>
</feature>
<feature type="compositionally biased region" description="Basic residues" evidence="2">
    <location>
        <begin position="329"/>
        <end position="343"/>
    </location>
</feature>
<dbReference type="PANTHER" id="PTHR22599">
    <property type="entry name" value="MPS ONE BINDER KINASE ACTIVATOR-LIKE MOB"/>
    <property type="match status" value="1"/>
</dbReference>
<dbReference type="Proteomes" id="UP000235392">
    <property type="component" value="Unassembled WGS sequence"/>
</dbReference>
<proteinExistence type="predicted"/>
<dbReference type="EMBL" id="PGCI01001510">
    <property type="protein sequence ID" value="PLW04621.1"/>
    <property type="molecule type" value="Genomic_DNA"/>
</dbReference>
<dbReference type="Pfam" id="PF03637">
    <property type="entry name" value="Mob1_phocein"/>
    <property type="match status" value="1"/>
</dbReference>
<dbReference type="InterPro" id="IPR005301">
    <property type="entry name" value="MOB_kinase_act_fam"/>
</dbReference>
<comment type="caution">
    <text evidence="3">The sequence shown here is derived from an EMBL/GenBank/DDBJ whole genome shotgun (WGS) entry which is preliminary data.</text>
</comment>